<sequence>MEIAPVDLSLPCSRYECVPSKLDCLICCTWLPIYLCSRGPAFVPLYKMGDLLYAPFYARLPSLPALSPSKHLHYVPLRTEVVPKADSTNTTTSNAPSSLANRKAFIRPPSANMIQPHPHRRAAQFYDGHTVIVPPVQETVKIPTRTQHIKAQDAFLKQVEHINCEYSPSKIRTSRGIKAELLPSVLLECCKDEPCYAYLLSELAKAVERHKSRLKPAAEVEGCEANLESKGSQAIDRAQTENPNAKEGPDDEIERLGETSGNIVSLAKLVAKKEIEASTYRKRMDHMKTTLTKLNKEIQIAKTTIGALNAEIARLESIYQISMESRAPGTLKERMMNLDKTAHMILAGE</sequence>
<evidence type="ECO:0000313" key="2">
    <source>
        <dbReference type="EMBL" id="ESU38640.1"/>
    </source>
</evidence>
<dbReference type="VEuPathDB" id="GiardiaDB:GL50581_2524"/>
<accession>V6TNU0</accession>
<organism evidence="2 3">
    <name type="scientific">Giardia intestinalis</name>
    <name type="common">Giardia lamblia</name>
    <dbReference type="NCBI Taxonomy" id="5741"/>
    <lineage>
        <taxon>Eukaryota</taxon>
        <taxon>Metamonada</taxon>
        <taxon>Diplomonadida</taxon>
        <taxon>Hexamitidae</taxon>
        <taxon>Giardiinae</taxon>
        <taxon>Giardia</taxon>
    </lineage>
</organism>
<gene>
    <name evidence="2" type="ORF">DHA2_16637</name>
</gene>
<evidence type="ECO:0000256" key="1">
    <source>
        <dbReference type="SAM" id="MobiDB-lite"/>
    </source>
</evidence>
<dbReference type="VEuPathDB" id="GiardiaDB:GL50803_0016637"/>
<reference evidence="3" key="1">
    <citation type="submission" date="2012-02" db="EMBL/GenBank/DDBJ databases">
        <title>Genome sequencing of Giardia lamblia Genotypes A2 and B isolates (DH and GS) and comparative analysis with the genomes of Genotypes A1 and E (WB and Pig).</title>
        <authorList>
            <person name="Adam R."/>
            <person name="Dahlstrom E."/>
            <person name="Martens C."/>
            <person name="Bruno D."/>
            <person name="Barbian K."/>
            <person name="Porcella S.F."/>
            <person name="Nash T."/>
        </authorList>
    </citation>
    <scope>NUCLEOTIDE SEQUENCE</scope>
    <source>
        <strain evidence="3">DH</strain>
    </source>
</reference>
<dbReference type="VEuPathDB" id="GiardiaDB:DHA2_16637"/>
<comment type="caution">
    <text evidence="2">The sequence shown here is derived from an EMBL/GenBank/DDBJ whole genome shotgun (WGS) entry which is preliminary data.</text>
</comment>
<proteinExistence type="predicted"/>
<protein>
    <submittedName>
        <fullName evidence="2">Uncharacterized protein</fullName>
    </submittedName>
</protein>
<dbReference type="Proteomes" id="UP000018320">
    <property type="component" value="Unassembled WGS sequence"/>
</dbReference>
<evidence type="ECO:0000313" key="3">
    <source>
        <dbReference type="Proteomes" id="UP000018320"/>
    </source>
</evidence>
<dbReference type="AlphaFoldDB" id="V6TNU0"/>
<dbReference type="VEuPathDB" id="GiardiaDB:QR46_2381"/>
<feature type="region of interest" description="Disordered" evidence="1">
    <location>
        <begin position="225"/>
        <end position="255"/>
    </location>
</feature>
<name>V6TNU0_GIAIN</name>
<dbReference type="EMBL" id="AHGT01000011">
    <property type="protein sequence ID" value="ESU38640.1"/>
    <property type="molecule type" value="Genomic_DNA"/>
</dbReference>
<reference evidence="2 3" key="2">
    <citation type="journal article" date="2013" name="Genome Biol. Evol.">
        <title>Genome sequencing of Giardia lamblia genotypes A2 and B isolates (DH and GS) and comparative analysis with the genomes of genotypes A1 and E (WB and Pig).</title>
        <authorList>
            <person name="Adam R.D."/>
            <person name="Dahlstrom E.W."/>
            <person name="Martens C.A."/>
            <person name="Bruno D.P."/>
            <person name="Barbian K.D."/>
            <person name="Ricklefs S.M."/>
            <person name="Hernandez M.M."/>
            <person name="Narla N.P."/>
            <person name="Patel R.B."/>
            <person name="Porcella S.F."/>
            <person name="Nash T.E."/>
        </authorList>
    </citation>
    <scope>NUCLEOTIDE SEQUENCE [LARGE SCALE GENOMIC DNA]</scope>
    <source>
        <strain evidence="2 3">DH</strain>
    </source>
</reference>